<feature type="region of interest" description="Disordered" evidence="1">
    <location>
        <begin position="1"/>
        <end position="30"/>
    </location>
</feature>
<dbReference type="EMBL" id="CAFZ01000026">
    <property type="protein sequence ID" value="CCA68143.1"/>
    <property type="molecule type" value="Genomic_DNA"/>
</dbReference>
<organism evidence="3 4">
    <name type="scientific">Serendipita indica (strain DSM 11827)</name>
    <name type="common">Root endophyte fungus</name>
    <name type="synonym">Piriformospora indica</name>
    <dbReference type="NCBI Taxonomy" id="1109443"/>
    <lineage>
        <taxon>Eukaryota</taxon>
        <taxon>Fungi</taxon>
        <taxon>Dikarya</taxon>
        <taxon>Basidiomycota</taxon>
        <taxon>Agaricomycotina</taxon>
        <taxon>Agaricomycetes</taxon>
        <taxon>Sebacinales</taxon>
        <taxon>Serendipitaceae</taxon>
        <taxon>Serendipita</taxon>
    </lineage>
</organism>
<protein>
    <submittedName>
        <fullName evidence="3">Uncharacterized protein</fullName>
    </submittedName>
</protein>
<dbReference type="HOGENOM" id="CLU_1185637_0_0_1"/>
<accession>G4T9X8</accession>
<keyword evidence="2" id="KW-0812">Transmembrane</keyword>
<evidence type="ECO:0000256" key="2">
    <source>
        <dbReference type="SAM" id="Phobius"/>
    </source>
</evidence>
<comment type="caution">
    <text evidence="3">The sequence shown here is derived from an EMBL/GenBank/DDBJ whole genome shotgun (WGS) entry which is preliminary data.</text>
</comment>
<proteinExistence type="predicted"/>
<keyword evidence="4" id="KW-1185">Reference proteome</keyword>
<feature type="compositionally biased region" description="Polar residues" evidence="1">
    <location>
        <begin position="86"/>
        <end position="100"/>
    </location>
</feature>
<evidence type="ECO:0000256" key="1">
    <source>
        <dbReference type="SAM" id="MobiDB-lite"/>
    </source>
</evidence>
<reference evidence="3 4" key="1">
    <citation type="journal article" date="2011" name="PLoS Pathog.">
        <title>Endophytic Life Strategies Decoded by Genome and Transcriptome Analyses of the Mutualistic Root Symbiont Piriformospora indica.</title>
        <authorList>
            <person name="Zuccaro A."/>
            <person name="Lahrmann U."/>
            <person name="Guldener U."/>
            <person name="Langen G."/>
            <person name="Pfiffi S."/>
            <person name="Biedenkopf D."/>
            <person name="Wong P."/>
            <person name="Samans B."/>
            <person name="Grimm C."/>
            <person name="Basiewicz M."/>
            <person name="Murat C."/>
            <person name="Martin F."/>
            <person name="Kogel K.H."/>
        </authorList>
    </citation>
    <scope>NUCLEOTIDE SEQUENCE [LARGE SCALE GENOMIC DNA]</scope>
    <source>
        <strain evidence="3 4">DSM 11827</strain>
    </source>
</reference>
<dbReference type="Proteomes" id="UP000007148">
    <property type="component" value="Unassembled WGS sequence"/>
</dbReference>
<evidence type="ECO:0000313" key="3">
    <source>
        <dbReference type="EMBL" id="CCA68143.1"/>
    </source>
</evidence>
<feature type="transmembrane region" description="Helical" evidence="2">
    <location>
        <begin position="241"/>
        <end position="261"/>
    </location>
</feature>
<feature type="region of interest" description="Disordered" evidence="1">
    <location>
        <begin position="82"/>
        <end position="106"/>
    </location>
</feature>
<dbReference type="AlphaFoldDB" id="G4T9X8"/>
<keyword evidence="2" id="KW-1133">Transmembrane helix</keyword>
<dbReference type="InParanoid" id="G4T9X8"/>
<keyword evidence="2" id="KW-0472">Membrane</keyword>
<evidence type="ECO:0000313" key="4">
    <source>
        <dbReference type="Proteomes" id="UP000007148"/>
    </source>
</evidence>
<name>G4T9X8_SERID</name>
<dbReference type="OrthoDB" id="3307871at2759"/>
<sequence>MRRARRLPPVTISHLETHHAYTSPPLPEKGGLPTIIVTPADSSGPSEFEIHFYSPKASETTFGNVASPSQGFMPRMRSFFRRSSPIGQQPPTQIESSGTEKASYRGSAYEEDIAEARCNVNVNVNIINVHGSSAEVPRIIVSRPTRNGGYVSIPQDEEMGCDIRRRSLSQESEDEEEDIVMDAIVVGVPTISEQDWTALNMPSGPLLVQNTGSVMGMHDSTAPTLMVGGGRPSFLTRRMRTLLFLSIPVALVGLHFFNHYMPSFFGSPDIGAQESTWFDVPSAPLSGPTF</sequence>
<gene>
    <name evidence="3" type="ORF">PIIN_02010</name>
</gene>